<gene>
    <name evidence="1" type="ORF">L6452_09204</name>
</gene>
<comment type="caution">
    <text evidence="1">The sequence shown here is derived from an EMBL/GenBank/DDBJ whole genome shotgun (WGS) entry which is preliminary data.</text>
</comment>
<protein>
    <submittedName>
        <fullName evidence="1">Uncharacterized protein</fullName>
    </submittedName>
</protein>
<sequence length="130" mass="13742">MQPIHEESTEKISSEGDRKEQAREKGDGKSKEVKGKEKGRESRVTDTSGDGSGGTPINIKSPTVDSVLQSFKSIKKPMRGPPLVASNRFQVLADGGGEEVSDNASVSCSGKEVSKASMDDNGSQSKVSND</sequence>
<accession>A0ACB9DJU2</accession>
<proteinExistence type="predicted"/>
<keyword evidence="2" id="KW-1185">Reference proteome</keyword>
<organism evidence="1 2">
    <name type="scientific">Arctium lappa</name>
    <name type="common">Greater burdock</name>
    <name type="synonym">Lappa major</name>
    <dbReference type="NCBI Taxonomy" id="4217"/>
    <lineage>
        <taxon>Eukaryota</taxon>
        <taxon>Viridiplantae</taxon>
        <taxon>Streptophyta</taxon>
        <taxon>Embryophyta</taxon>
        <taxon>Tracheophyta</taxon>
        <taxon>Spermatophyta</taxon>
        <taxon>Magnoliopsida</taxon>
        <taxon>eudicotyledons</taxon>
        <taxon>Gunneridae</taxon>
        <taxon>Pentapetalae</taxon>
        <taxon>asterids</taxon>
        <taxon>campanulids</taxon>
        <taxon>Asterales</taxon>
        <taxon>Asteraceae</taxon>
        <taxon>Carduoideae</taxon>
        <taxon>Cardueae</taxon>
        <taxon>Arctiinae</taxon>
        <taxon>Arctium</taxon>
    </lineage>
</organism>
<name>A0ACB9DJU2_ARCLA</name>
<evidence type="ECO:0000313" key="1">
    <source>
        <dbReference type="EMBL" id="KAI3746765.1"/>
    </source>
</evidence>
<dbReference type="Proteomes" id="UP001055879">
    <property type="component" value="Linkage Group LG03"/>
</dbReference>
<reference evidence="2" key="1">
    <citation type="journal article" date="2022" name="Mol. Ecol. Resour.">
        <title>The genomes of chicory, endive, great burdock and yacon provide insights into Asteraceae palaeo-polyploidization history and plant inulin production.</title>
        <authorList>
            <person name="Fan W."/>
            <person name="Wang S."/>
            <person name="Wang H."/>
            <person name="Wang A."/>
            <person name="Jiang F."/>
            <person name="Liu H."/>
            <person name="Zhao H."/>
            <person name="Xu D."/>
            <person name="Zhang Y."/>
        </authorList>
    </citation>
    <scope>NUCLEOTIDE SEQUENCE [LARGE SCALE GENOMIC DNA]</scope>
    <source>
        <strain evidence="2">cv. Niubang</strain>
    </source>
</reference>
<evidence type="ECO:0000313" key="2">
    <source>
        <dbReference type="Proteomes" id="UP001055879"/>
    </source>
</evidence>
<reference evidence="1 2" key="2">
    <citation type="journal article" date="2022" name="Mol. Ecol. Resour.">
        <title>The genomes of chicory, endive, great burdock and yacon provide insights into Asteraceae paleo-polyploidization history and plant inulin production.</title>
        <authorList>
            <person name="Fan W."/>
            <person name="Wang S."/>
            <person name="Wang H."/>
            <person name="Wang A."/>
            <person name="Jiang F."/>
            <person name="Liu H."/>
            <person name="Zhao H."/>
            <person name="Xu D."/>
            <person name="Zhang Y."/>
        </authorList>
    </citation>
    <scope>NUCLEOTIDE SEQUENCE [LARGE SCALE GENOMIC DNA]</scope>
    <source>
        <strain evidence="2">cv. Niubang</strain>
    </source>
</reference>
<dbReference type="EMBL" id="CM042049">
    <property type="protein sequence ID" value="KAI3746765.1"/>
    <property type="molecule type" value="Genomic_DNA"/>
</dbReference>